<accession>A0A3G6U6H9</accession>
<name>A0A3G6U6H9_9FLAO</name>
<evidence type="ECO:0000313" key="2">
    <source>
        <dbReference type="Proteomes" id="UP000271193"/>
    </source>
</evidence>
<keyword evidence="2" id="KW-1185">Reference proteome</keyword>
<reference evidence="2" key="1">
    <citation type="submission" date="2018-11" db="EMBL/GenBank/DDBJ databases">
        <title>Proposal to divide the Flavobacteriaceae and reorganize its genera based on Amino Acid Identity values calculated from whole genome sequences.</title>
        <authorList>
            <person name="Nicholson A.C."/>
            <person name="Gulvik C.A."/>
            <person name="Whitney A.M."/>
            <person name="Humrighouse B.W."/>
            <person name="Bell M."/>
            <person name="Holmes B."/>
            <person name="Steigerwalt A.G."/>
            <person name="Villarma A."/>
            <person name="Sheth M."/>
            <person name="Batra D."/>
            <person name="Pryor J."/>
            <person name="Bernardet J.-F."/>
            <person name="Hugo C."/>
            <person name="Kampfer P."/>
            <person name="Newman J."/>
            <person name="McQuiston J.R."/>
        </authorList>
    </citation>
    <scope>NUCLEOTIDE SEQUENCE [LARGE SCALE GENOMIC DNA]</scope>
    <source>
        <strain evidence="2">G0229</strain>
    </source>
</reference>
<sequence>MKNNVLFKTKFKKIIDAFWLREDILETIPNCQCEYLDNNFRLLSVSSETLFSENELKPVFELYKTEFSIIGRNISKAGMGHIISGNP</sequence>
<dbReference type="KEGG" id="cben:EG339_11025"/>
<organism evidence="1 2">
    <name type="scientific">Chryseobacterium bernardetii</name>
    <dbReference type="NCBI Taxonomy" id="1241978"/>
    <lineage>
        <taxon>Bacteria</taxon>
        <taxon>Pseudomonadati</taxon>
        <taxon>Bacteroidota</taxon>
        <taxon>Flavobacteriia</taxon>
        <taxon>Flavobacteriales</taxon>
        <taxon>Weeksellaceae</taxon>
        <taxon>Chryseobacterium group</taxon>
        <taxon>Chryseobacterium</taxon>
    </lineage>
</organism>
<dbReference type="EMBL" id="CP033932">
    <property type="protein sequence ID" value="AZB25072.1"/>
    <property type="molecule type" value="Genomic_DNA"/>
</dbReference>
<protein>
    <submittedName>
        <fullName evidence="1">Uncharacterized protein</fullName>
    </submittedName>
</protein>
<dbReference type="OrthoDB" id="1263089at2"/>
<gene>
    <name evidence="1" type="ORF">EG339_11025</name>
</gene>
<dbReference type="Proteomes" id="UP000271193">
    <property type="component" value="Chromosome"/>
</dbReference>
<proteinExistence type="predicted"/>
<dbReference type="RefSeq" id="WP_123870210.1">
    <property type="nucleotide sequence ID" value="NZ_CP033931.1"/>
</dbReference>
<dbReference type="GeneID" id="99065342"/>
<evidence type="ECO:0000313" key="1">
    <source>
        <dbReference type="EMBL" id="AZB25072.1"/>
    </source>
</evidence>
<dbReference type="AlphaFoldDB" id="A0A3G6U6H9"/>